<name>A0A6C0C853_9ZZZZ</name>
<reference evidence="1" key="1">
    <citation type="journal article" date="2020" name="Nature">
        <title>Giant virus diversity and host interactions through global metagenomics.</title>
        <authorList>
            <person name="Schulz F."/>
            <person name="Roux S."/>
            <person name="Paez-Espino D."/>
            <person name="Jungbluth S."/>
            <person name="Walsh D.A."/>
            <person name="Denef V.J."/>
            <person name="McMahon K.D."/>
            <person name="Konstantinidis K.T."/>
            <person name="Eloe-Fadrosh E.A."/>
            <person name="Kyrpides N.C."/>
            <person name="Woyke T."/>
        </authorList>
    </citation>
    <scope>NUCLEOTIDE SEQUENCE</scope>
    <source>
        <strain evidence="1">GVMAG-M-3300020192-26</strain>
    </source>
</reference>
<proteinExistence type="predicted"/>
<dbReference type="AlphaFoldDB" id="A0A6C0C853"/>
<accession>A0A6C0C853</accession>
<organism evidence="1">
    <name type="scientific">viral metagenome</name>
    <dbReference type="NCBI Taxonomy" id="1070528"/>
    <lineage>
        <taxon>unclassified sequences</taxon>
        <taxon>metagenomes</taxon>
        <taxon>organismal metagenomes</taxon>
    </lineage>
</organism>
<evidence type="ECO:0000313" key="1">
    <source>
        <dbReference type="EMBL" id="QHS99989.1"/>
    </source>
</evidence>
<dbReference type="EMBL" id="MN739352">
    <property type="protein sequence ID" value="QHS99989.1"/>
    <property type="molecule type" value="Genomic_DNA"/>
</dbReference>
<protein>
    <submittedName>
        <fullName evidence="1">Uncharacterized protein</fullName>
    </submittedName>
</protein>
<sequence length="364" mass="43989">MEYFLKLVEDHIKDFYRQLKVGFYPHFKNWEETYLIWYLVRDGIHPEWDVETSSPDFDLCVAIYYEAQHNNSPDEKLWPVIDKYYISGIKKESHEAVTYYLSWNHEAYMLTQNRFFKEKEISFLWQAIIVEHKYLIELFKKKFVKLFHDCCNGNIDNLIVFKNVFGHDFPLIGRSILNDATIDQTLWKYISEGHHYYIPSYINTCNIESFIKLIDIDIEHLKLYKREISSGRGLFLKKIVESGLYDKDYEQFKYQRDGIENLNDKVRSGRIGREYWRNKHRSSNYWYDRDMDPDFDEWHEQIYGQDRPGTPTKYPRGRLNVKEDYVPANYNGEKVFQKPRSTHLDNNPTQQDIVNFANDYLKKN</sequence>